<dbReference type="GO" id="GO:0005886">
    <property type="term" value="C:plasma membrane"/>
    <property type="evidence" value="ECO:0007669"/>
    <property type="project" value="UniProtKB-SubCell"/>
</dbReference>
<evidence type="ECO:0000256" key="6">
    <source>
        <dbReference type="ARBA" id="ARBA00023136"/>
    </source>
</evidence>
<evidence type="ECO:0000256" key="1">
    <source>
        <dbReference type="ARBA" id="ARBA00004651"/>
    </source>
</evidence>
<keyword evidence="5 7" id="KW-1133">Transmembrane helix</keyword>
<dbReference type="PANTHER" id="PTHR33452">
    <property type="entry name" value="OXIDOREDUCTASE CATD-RELATED"/>
    <property type="match status" value="1"/>
</dbReference>
<feature type="transmembrane region" description="Helical" evidence="7">
    <location>
        <begin position="21"/>
        <end position="42"/>
    </location>
</feature>
<protein>
    <recommendedName>
        <fullName evidence="10">DoxX family protein</fullName>
    </recommendedName>
</protein>
<dbReference type="Proteomes" id="UP000093928">
    <property type="component" value="Unassembled WGS sequence"/>
</dbReference>
<comment type="similarity">
    <text evidence="2">Belongs to the DoxX family.</text>
</comment>
<keyword evidence="4 7" id="KW-0812">Transmembrane</keyword>
<keyword evidence="6 7" id="KW-0472">Membrane</keyword>
<feature type="transmembrane region" description="Helical" evidence="7">
    <location>
        <begin position="112"/>
        <end position="133"/>
    </location>
</feature>
<evidence type="ECO:0000256" key="7">
    <source>
        <dbReference type="SAM" id="Phobius"/>
    </source>
</evidence>
<evidence type="ECO:0000313" key="9">
    <source>
        <dbReference type="Proteomes" id="UP000093928"/>
    </source>
</evidence>
<evidence type="ECO:0008006" key="10">
    <source>
        <dbReference type="Google" id="ProtNLM"/>
    </source>
</evidence>
<name>A0A1A3P3S2_MYCAS</name>
<gene>
    <name evidence="8" type="ORF">A5634_19565</name>
</gene>
<evidence type="ECO:0000256" key="2">
    <source>
        <dbReference type="ARBA" id="ARBA00006679"/>
    </source>
</evidence>
<dbReference type="RefSeq" id="WP_065143409.1">
    <property type="nucleotide sequence ID" value="NZ_LZLS01000065.1"/>
</dbReference>
<accession>A0A1A3P3S2</accession>
<feature type="transmembrane region" description="Helical" evidence="7">
    <location>
        <begin position="76"/>
        <end position="92"/>
    </location>
</feature>
<dbReference type="InterPro" id="IPR051907">
    <property type="entry name" value="DoxX-like_oxidoreductase"/>
</dbReference>
<organism evidence="8 9">
    <name type="scientific">Mycobacterium asiaticum</name>
    <dbReference type="NCBI Taxonomy" id="1790"/>
    <lineage>
        <taxon>Bacteria</taxon>
        <taxon>Bacillati</taxon>
        <taxon>Actinomycetota</taxon>
        <taxon>Actinomycetes</taxon>
        <taxon>Mycobacteriales</taxon>
        <taxon>Mycobacteriaceae</taxon>
        <taxon>Mycobacterium</taxon>
    </lineage>
</organism>
<evidence type="ECO:0000256" key="5">
    <source>
        <dbReference type="ARBA" id="ARBA00022989"/>
    </source>
</evidence>
<sequence length="145" mass="15789">MTTTLNHRLAAFSPAVISLFRLVYGTLFAGFGSMILFGWPIAPGHHVDVLEWPGWYAGLIELVAGLLIAFGLCTRIAAFVASGQMAVAYFWMHQPHALWPIGDPPDGNGGTLAVLFCFAFFLLVFLGPGRYSMDALLSGKLRRKS</sequence>
<evidence type="ECO:0000313" key="8">
    <source>
        <dbReference type="EMBL" id="OBK28908.1"/>
    </source>
</evidence>
<keyword evidence="3" id="KW-1003">Cell membrane</keyword>
<comment type="caution">
    <text evidence="8">The sequence shown here is derived from an EMBL/GenBank/DDBJ whole genome shotgun (WGS) entry which is preliminary data.</text>
</comment>
<dbReference type="PANTHER" id="PTHR33452:SF4">
    <property type="entry name" value="BLL4328 PROTEIN"/>
    <property type="match status" value="1"/>
</dbReference>
<dbReference type="InterPro" id="IPR032808">
    <property type="entry name" value="DoxX"/>
</dbReference>
<dbReference type="Pfam" id="PF07681">
    <property type="entry name" value="DoxX"/>
    <property type="match status" value="1"/>
</dbReference>
<reference evidence="8 9" key="1">
    <citation type="submission" date="2016-06" db="EMBL/GenBank/DDBJ databases">
        <authorList>
            <person name="Kjaerup R.B."/>
            <person name="Dalgaard T.S."/>
            <person name="Juul-Madsen H.R."/>
        </authorList>
    </citation>
    <scope>NUCLEOTIDE SEQUENCE [LARGE SCALE GENOMIC DNA]</scope>
    <source>
        <strain evidence="8 9">1165133.8</strain>
    </source>
</reference>
<evidence type="ECO:0000256" key="3">
    <source>
        <dbReference type="ARBA" id="ARBA00022475"/>
    </source>
</evidence>
<feature type="transmembrane region" description="Helical" evidence="7">
    <location>
        <begin position="54"/>
        <end position="71"/>
    </location>
</feature>
<dbReference type="EMBL" id="LZLS01000065">
    <property type="protein sequence ID" value="OBK28908.1"/>
    <property type="molecule type" value="Genomic_DNA"/>
</dbReference>
<dbReference type="OrthoDB" id="9808524at2"/>
<evidence type="ECO:0000256" key="4">
    <source>
        <dbReference type="ARBA" id="ARBA00022692"/>
    </source>
</evidence>
<comment type="subcellular location">
    <subcellularLocation>
        <location evidence="1">Cell membrane</location>
        <topology evidence="1">Multi-pass membrane protein</topology>
    </subcellularLocation>
</comment>
<proteinExistence type="inferred from homology"/>
<dbReference type="AlphaFoldDB" id="A0A1A3P3S2"/>